<dbReference type="InterPro" id="IPR018188">
    <property type="entry name" value="RNase_T2_His_AS_1"/>
</dbReference>
<dbReference type="Gene3D" id="3.90.730.10">
    <property type="entry name" value="Ribonuclease T2-like"/>
    <property type="match status" value="1"/>
</dbReference>
<feature type="compositionally biased region" description="Low complexity" evidence="7">
    <location>
        <begin position="428"/>
        <end position="464"/>
    </location>
</feature>
<dbReference type="GO" id="GO:0005576">
    <property type="term" value="C:extracellular region"/>
    <property type="evidence" value="ECO:0007669"/>
    <property type="project" value="TreeGrafter"/>
</dbReference>
<evidence type="ECO:0000313" key="9">
    <source>
        <dbReference type="Proteomes" id="UP000504637"/>
    </source>
</evidence>
<dbReference type="GO" id="GO:0033897">
    <property type="term" value="F:ribonuclease T2 activity"/>
    <property type="evidence" value="ECO:0007669"/>
    <property type="project" value="UniProtKB-EC"/>
</dbReference>
<dbReference type="PANTHER" id="PTHR11240">
    <property type="entry name" value="RIBONUCLEASE T2"/>
    <property type="match status" value="1"/>
</dbReference>
<feature type="active site" evidence="5">
    <location>
        <position position="165"/>
    </location>
</feature>
<dbReference type="RefSeq" id="XP_033459765.1">
    <property type="nucleotide sequence ID" value="XM_033603127.1"/>
</dbReference>
<dbReference type="InterPro" id="IPR033130">
    <property type="entry name" value="RNase_T2_His_AS_2"/>
</dbReference>
<dbReference type="Pfam" id="PF00445">
    <property type="entry name" value="Ribonuclease_T2"/>
    <property type="match status" value="1"/>
</dbReference>
<sequence>MKTSVAALVAVLAVAPAVQASLYGQSKDNHSCVLVPDYKSCSAKAKPDLVDSCCVETFGGLVLLTQYWNTWADKPLPANTWTLHGLWPDFCNGSYTQYCDLNRQYDPVPGPNTTNGLPNGTVVPPYKGPGIGTFLRPFGKYDLLAYMNKYWIGQTGANDDFWSHEFSKHATCFSTFDLPCYGPQYRQHEDVVDYFETTIGYYKKFPTFEWLFKHGITPSNTTTYTLSKLENALTEESGAIPYVGCSGPRYNETAAGRGSLDNGRTSVSEVWYYLHTFGRPQSLKAVPVDQTTTSNCVKVPGALNYYARTGTNATIGVLPSCPGVSTGPSTGAMSTRPASTSSSSRTSTGTSTRAATTTSTRATTTSTRAATTTSTRATTTSTRTTALTTVRTTTATGKTTTVSSAKPSTSSKPTAVSSGKPTTSSKPAATVSSGHASSSSKATTTSTSCTTTTSSVVTKPTTTSIAPPPPYYTTRATTTTTSTVRPSVAHY</sequence>
<evidence type="ECO:0000256" key="4">
    <source>
        <dbReference type="ARBA" id="ARBA00023157"/>
    </source>
</evidence>
<protein>
    <recommendedName>
        <fullName evidence="2">ribonuclease T2</fullName>
        <ecNumber evidence="2">4.6.1.19</ecNumber>
    </recommendedName>
</protein>
<reference evidence="10" key="3">
    <citation type="submission" date="2025-08" db="UniProtKB">
        <authorList>
            <consortium name="RefSeq"/>
        </authorList>
    </citation>
    <scope>IDENTIFICATION</scope>
    <source>
        <strain evidence="10">CBS 342.82</strain>
    </source>
</reference>
<dbReference type="GeneID" id="54360927"/>
<evidence type="ECO:0000256" key="5">
    <source>
        <dbReference type="PIRSR" id="PIRSR633697-1"/>
    </source>
</evidence>
<dbReference type="InterPro" id="IPR033697">
    <property type="entry name" value="Ribonuclease_T2_eukaryotic"/>
</dbReference>
<name>A0A6J3M5C6_9PEZI</name>
<dbReference type="AlphaFoldDB" id="A0A6J3M5C6"/>
<evidence type="ECO:0000256" key="7">
    <source>
        <dbReference type="SAM" id="MobiDB-lite"/>
    </source>
</evidence>
<keyword evidence="3" id="KW-0540">Nuclease</keyword>
<dbReference type="OrthoDB" id="435754at2759"/>
<feature type="compositionally biased region" description="Low complexity" evidence="7">
    <location>
        <begin position="334"/>
        <end position="415"/>
    </location>
</feature>
<evidence type="ECO:0000256" key="1">
    <source>
        <dbReference type="ARBA" id="ARBA00007469"/>
    </source>
</evidence>
<feature type="active site" evidence="5">
    <location>
        <position position="84"/>
    </location>
</feature>
<proteinExistence type="inferred from homology"/>
<keyword evidence="9" id="KW-1185">Reference proteome</keyword>
<evidence type="ECO:0000313" key="10">
    <source>
        <dbReference type="RefSeq" id="XP_033459765.1"/>
    </source>
</evidence>
<feature type="compositionally biased region" description="Polar residues" evidence="7">
    <location>
        <begin position="416"/>
        <end position="427"/>
    </location>
</feature>
<dbReference type="SUPFAM" id="SSF55895">
    <property type="entry name" value="Ribonuclease Rh-like"/>
    <property type="match status" value="1"/>
</dbReference>
<feature type="chain" id="PRO_5026659825" description="ribonuclease T2" evidence="8">
    <location>
        <begin position="21"/>
        <end position="491"/>
    </location>
</feature>
<keyword evidence="3" id="KW-0378">Hydrolase</keyword>
<dbReference type="Proteomes" id="UP000504637">
    <property type="component" value="Unplaced"/>
</dbReference>
<feature type="compositionally biased region" description="Low complexity" evidence="7">
    <location>
        <begin position="472"/>
        <end position="491"/>
    </location>
</feature>
<accession>A0A6J3M5C6</accession>
<dbReference type="InterPro" id="IPR036430">
    <property type="entry name" value="RNase_T2-like_sf"/>
</dbReference>
<keyword evidence="4" id="KW-1015">Disulfide bond</keyword>
<keyword evidence="3" id="KW-0255">Endonuclease</keyword>
<feature type="active site" evidence="5">
    <location>
        <position position="169"/>
    </location>
</feature>
<dbReference type="PROSITE" id="PS00530">
    <property type="entry name" value="RNASE_T2_1"/>
    <property type="match status" value="1"/>
</dbReference>
<dbReference type="CDD" id="cd01061">
    <property type="entry name" value="RNase_T2_euk"/>
    <property type="match status" value="1"/>
</dbReference>
<dbReference type="EC" id="4.6.1.19" evidence="2"/>
<dbReference type="PANTHER" id="PTHR11240:SF17">
    <property type="entry name" value="RIBONUCLEASE T2"/>
    <property type="match status" value="1"/>
</dbReference>
<dbReference type="GO" id="GO:0006401">
    <property type="term" value="P:RNA catabolic process"/>
    <property type="evidence" value="ECO:0007669"/>
    <property type="project" value="TreeGrafter"/>
</dbReference>
<evidence type="ECO:0000256" key="3">
    <source>
        <dbReference type="ARBA" id="ARBA00022759"/>
    </source>
</evidence>
<evidence type="ECO:0000256" key="8">
    <source>
        <dbReference type="SAM" id="SignalP"/>
    </source>
</evidence>
<reference evidence="10" key="2">
    <citation type="submission" date="2020-04" db="EMBL/GenBank/DDBJ databases">
        <authorList>
            <consortium name="NCBI Genome Project"/>
        </authorList>
    </citation>
    <scope>NUCLEOTIDE SEQUENCE</scope>
    <source>
        <strain evidence="10">CBS 342.82</strain>
    </source>
</reference>
<dbReference type="InterPro" id="IPR001568">
    <property type="entry name" value="RNase_T2-like"/>
</dbReference>
<evidence type="ECO:0000256" key="2">
    <source>
        <dbReference type="ARBA" id="ARBA00012571"/>
    </source>
</evidence>
<feature type="signal peptide" evidence="8">
    <location>
        <begin position="1"/>
        <end position="20"/>
    </location>
</feature>
<dbReference type="PROSITE" id="PS00531">
    <property type="entry name" value="RNASE_T2_2"/>
    <property type="match status" value="1"/>
</dbReference>
<dbReference type="GO" id="GO:0003723">
    <property type="term" value="F:RNA binding"/>
    <property type="evidence" value="ECO:0007669"/>
    <property type="project" value="InterPro"/>
</dbReference>
<reference evidence="10" key="1">
    <citation type="submission" date="2020-01" db="EMBL/GenBank/DDBJ databases">
        <authorList>
            <consortium name="DOE Joint Genome Institute"/>
            <person name="Haridas S."/>
            <person name="Albert R."/>
            <person name="Binder M."/>
            <person name="Bloem J."/>
            <person name="Labutti K."/>
            <person name="Salamov A."/>
            <person name="Andreopoulos B."/>
            <person name="Baker S.E."/>
            <person name="Barry K."/>
            <person name="Bills G."/>
            <person name="Bluhm B.H."/>
            <person name="Cannon C."/>
            <person name="Castanera R."/>
            <person name="Culley D.E."/>
            <person name="Daum C."/>
            <person name="Ezra D."/>
            <person name="Gonzalez J.B."/>
            <person name="Henrissat B."/>
            <person name="Kuo A."/>
            <person name="Liang C."/>
            <person name="Lipzen A."/>
            <person name="Lutzoni F."/>
            <person name="Magnuson J."/>
            <person name="Mondo S."/>
            <person name="Nolan M."/>
            <person name="Ohm R."/>
            <person name="Pangilinan J."/>
            <person name="Park H.-J."/>
            <person name="Ramirez L."/>
            <person name="Alfaro M."/>
            <person name="Sun H."/>
            <person name="Tritt A."/>
            <person name="Yoshinaga Y."/>
            <person name="Zwiers L.-H."/>
            <person name="Turgeon B.G."/>
            <person name="Goodwin S.B."/>
            <person name="Spatafora J.W."/>
            <person name="Crous P.W."/>
            <person name="Grigoriev I.V."/>
        </authorList>
    </citation>
    <scope>NUCLEOTIDE SEQUENCE</scope>
    <source>
        <strain evidence="10">CBS 342.82</strain>
    </source>
</reference>
<evidence type="ECO:0000256" key="6">
    <source>
        <dbReference type="RuleBase" id="RU004328"/>
    </source>
</evidence>
<keyword evidence="8" id="KW-0732">Signal</keyword>
<organism evidence="10">
    <name type="scientific">Dissoconium aciculare CBS 342.82</name>
    <dbReference type="NCBI Taxonomy" id="1314786"/>
    <lineage>
        <taxon>Eukaryota</taxon>
        <taxon>Fungi</taxon>
        <taxon>Dikarya</taxon>
        <taxon>Ascomycota</taxon>
        <taxon>Pezizomycotina</taxon>
        <taxon>Dothideomycetes</taxon>
        <taxon>Dothideomycetidae</taxon>
        <taxon>Mycosphaerellales</taxon>
        <taxon>Dissoconiaceae</taxon>
        <taxon>Dissoconium</taxon>
    </lineage>
</organism>
<comment type="similarity">
    <text evidence="1 6">Belongs to the RNase T2 family.</text>
</comment>
<feature type="region of interest" description="Disordered" evidence="7">
    <location>
        <begin position="326"/>
        <end position="491"/>
    </location>
</feature>
<gene>
    <name evidence="10" type="ORF">K489DRAFT_370361</name>
</gene>